<name>A0A8T2F1D9_9BRAS</name>
<sequence>MWLSHELLPRGLGRIEMVPTSIVEETKCFKCMYCCEFYRLMSLV</sequence>
<accession>A0A8T2F1D9</accession>
<dbReference type="Proteomes" id="UP000694240">
    <property type="component" value="Chromosome 3"/>
</dbReference>
<protein>
    <submittedName>
        <fullName evidence="1">Uncharacterized protein</fullName>
    </submittedName>
</protein>
<evidence type="ECO:0000313" key="1">
    <source>
        <dbReference type="EMBL" id="KAG7627703.1"/>
    </source>
</evidence>
<dbReference type="AlphaFoldDB" id="A0A8T2F1D9"/>
<reference evidence="1 2" key="1">
    <citation type="submission" date="2020-12" db="EMBL/GenBank/DDBJ databases">
        <title>Concerted genomic and epigenomic changes stabilize Arabidopsis allopolyploids.</title>
        <authorList>
            <person name="Chen Z."/>
        </authorList>
    </citation>
    <scope>NUCLEOTIDE SEQUENCE [LARGE SCALE GENOMIC DNA]</scope>
    <source>
        <strain evidence="1">Allo738</strain>
        <tissue evidence="1">Leaf</tissue>
    </source>
</reference>
<proteinExistence type="predicted"/>
<organism evidence="1 2">
    <name type="scientific">Arabidopsis thaliana x Arabidopsis arenosa</name>
    <dbReference type="NCBI Taxonomy" id="1240361"/>
    <lineage>
        <taxon>Eukaryota</taxon>
        <taxon>Viridiplantae</taxon>
        <taxon>Streptophyta</taxon>
        <taxon>Embryophyta</taxon>
        <taxon>Tracheophyta</taxon>
        <taxon>Spermatophyta</taxon>
        <taxon>Magnoliopsida</taxon>
        <taxon>eudicotyledons</taxon>
        <taxon>Gunneridae</taxon>
        <taxon>Pentapetalae</taxon>
        <taxon>rosids</taxon>
        <taxon>malvids</taxon>
        <taxon>Brassicales</taxon>
        <taxon>Brassicaceae</taxon>
        <taxon>Camelineae</taxon>
        <taxon>Arabidopsis</taxon>
    </lineage>
</organism>
<gene>
    <name evidence="1" type="ORF">ISN45_At03g040240</name>
</gene>
<keyword evidence="2" id="KW-1185">Reference proteome</keyword>
<evidence type="ECO:0000313" key="2">
    <source>
        <dbReference type="Proteomes" id="UP000694240"/>
    </source>
</evidence>
<dbReference type="EMBL" id="JAEFBK010000003">
    <property type="protein sequence ID" value="KAG7627703.1"/>
    <property type="molecule type" value="Genomic_DNA"/>
</dbReference>
<comment type="caution">
    <text evidence="1">The sequence shown here is derived from an EMBL/GenBank/DDBJ whole genome shotgun (WGS) entry which is preliminary data.</text>
</comment>